<dbReference type="Pfam" id="PF01699">
    <property type="entry name" value="Na_Ca_ex"/>
    <property type="match status" value="2"/>
</dbReference>
<evidence type="ECO:0000256" key="1">
    <source>
        <dbReference type="ARBA" id="ARBA00004127"/>
    </source>
</evidence>
<feature type="transmembrane region" description="Helical" evidence="11">
    <location>
        <begin position="408"/>
        <end position="435"/>
    </location>
</feature>
<feature type="transmembrane region" description="Helical" evidence="11">
    <location>
        <begin position="378"/>
        <end position="401"/>
    </location>
</feature>
<keyword evidence="7 11" id="KW-0106">Calcium</keyword>
<evidence type="ECO:0000256" key="4">
    <source>
        <dbReference type="ARBA" id="ARBA00022449"/>
    </source>
</evidence>
<feature type="transmembrane region" description="Helical" evidence="11">
    <location>
        <begin position="143"/>
        <end position="160"/>
    </location>
</feature>
<feature type="domain" description="Sodium/calcium exchanger membrane region" evidence="13">
    <location>
        <begin position="166"/>
        <end position="320"/>
    </location>
</feature>
<reference evidence="14 15" key="1">
    <citation type="journal article" date="2018" name="Sci. Rep.">
        <title>Raphidocelis subcapitata (=Pseudokirchneriella subcapitata) provides an insight into genome evolution and environmental adaptations in the Sphaeropleales.</title>
        <authorList>
            <person name="Suzuki S."/>
            <person name="Yamaguchi H."/>
            <person name="Nakajima N."/>
            <person name="Kawachi M."/>
        </authorList>
    </citation>
    <scope>NUCLEOTIDE SEQUENCE [LARGE SCALE GENOMIC DNA]</scope>
    <source>
        <strain evidence="14 15">NIES-35</strain>
    </source>
</reference>
<feature type="transmembrane region" description="Helical" evidence="11">
    <location>
        <begin position="166"/>
        <end position="184"/>
    </location>
</feature>
<dbReference type="EMBL" id="BDRX01000046">
    <property type="protein sequence ID" value="GBF93992.1"/>
    <property type="molecule type" value="Genomic_DNA"/>
</dbReference>
<keyword evidence="9 11" id="KW-0406">Ion transport</keyword>
<dbReference type="NCBIfam" id="TIGR00846">
    <property type="entry name" value="caca2"/>
    <property type="match status" value="1"/>
</dbReference>
<comment type="subcellular location">
    <subcellularLocation>
        <location evidence="1">Endomembrane system</location>
        <topology evidence="1">Multi-pass membrane protein</topology>
    </subcellularLocation>
    <subcellularLocation>
        <location evidence="11">Vacuole membrane</location>
    </subcellularLocation>
</comment>
<evidence type="ECO:0000256" key="2">
    <source>
        <dbReference type="ARBA" id="ARBA00008248"/>
    </source>
</evidence>
<dbReference type="NCBIfam" id="TIGR00378">
    <property type="entry name" value="cax"/>
    <property type="match status" value="1"/>
</dbReference>
<evidence type="ECO:0000256" key="7">
    <source>
        <dbReference type="ARBA" id="ARBA00022837"/>
    </source>
</evidence>
<evidence type="ECO:0000256" key="5">
    <source>
        <dbReference type="ARBA" id="ARBA00022568"/>
    </source>
</evidence>
<evidence type="ECO:0000256" key="3">
    <source>
        <dbReference type="ARBA" id="ARBA00022448"/>
    </source>
</evidence>
<comment type="caution">
    <text evidence="11">Lacks conserved residue(s) required for the propagation of feature annotation.</text>
</comment>
<accession>A0A2V0P502</accession>
<feature type="transmembrane region" description="Helical" evidence="11">
    <location>
        <begin position="221"/>
        <end position="248"/>
    </location>
</feature>
<feature type="region of interest" description="Disordered" evidence="12">
    <location>
        <begin position="97"/>
        <end position="116"/>
    </location>
</feature>
<organism evidence="14 15">
    <name type="scientific">Raphidocelis subcapitata</name>
    <dbReference type="NCBI Taxonomy" id="307507"/>
    <lineage>
        <taxon>Eukaryota</taxon>
        <taxon>Viridiplantae</taxon>
        <taxon>Chlorophyta</taxon>
        <taxon>core chlorophytes</taxon>
        <taxon>Chlorophyceae</taxon>
        <taxon>CS clade</taxon>
        <taxon>Sphaeropleales</taxon>
        <taxon>Selenastraceae</taxon>
        <taxon>Raphidocelis</taxon>
    </lineage>
</organism>
<evidence type="ECO:0000256" key="6">
    <source>
        <dbReference type="ARBA" id="ARBA00022692"/>
    </source>
</evidence>
<sequence length="489" mass="51358">MQRTQAINVIRASARALALGHPASDLDPETAQNGDLERALLADAQPFGGWNPTGPSTCSGSPSPGVRSIYCVAGEGSPSPRAGFLLAPDGCQSHVRHERASPKRAQTASVQPWESRPLTPMPKGAPWYTRDAIAVRDMLASSYLNVLLLCIPLGFAAWALDWGAVPVFMLNFLSLVPLALLLGSVTEDLALRFGDVVGGLLNATFGNVVEVILSLEALNKGLYTVVAASLLGSILSNLLLVMGCCFLLGGLRYRVQTFNATANQATSSLLFLSCIGIIIPTASTTLAGDSAAAQDLNLRISRGAAVVLLFIYCCYLAFQLHTHHDLFAPDGDGDEEPTLTLAASVTALAVITACVAACSEFLTGAIEDFSLQTGLSQAFVGIIILPIAGNACEHIVAVMVAMKGKMDLALGVAIGSSIQIAIFAIPLAVIVGWVIGRPFSLDLDPFAVVALTVGVVHANFVTSGAQSHWLMGLQLIATYLLIAVTFLYR</sequence>
<keyword evidence="15" id="KW-1185">Reference proteome</keyword>
<dbReference type="PANTHER" id="PTHR31503:SF22">
    <property type="entry name" value="VACUOLAR CALCIUM ION TRANSPORTER"/>
    <property type="match status" value="1"/>
</dbReference>
<keyword evidence="4 11" id="KW-0050">Antiport</keyword>
<dbReference type="Gene3D" id="1.20.1420.30">
    <property type="entry name" value="NCX, central ion-binding region"/>
    <property type="match status" value="1"/>
</dbReference>
<dbReference type="GO" id="GO:0015369">
    <property type="term" value="F:calcium:proton antiporter activity"/>
    <property type="evidence" value="ECO:0007669"/>
    <property type="project" value="UniProtKB-UniRule"/>
</dbReference>
<feature type="transmembrane region" description="Helical" evidence="11">
    <location>
        <begin position="469"/>
        <end position="488"/>
    </location>
</feature>
<dbReference type="STRING" id="307507.A0A2V0P502"/>
<dbReference type="GO" id="GO:0012505">
    <property type="term" value="C:endomembrane system"/>
    <property type="evidence" value="ECO:0007669"/>
    <property type="project" value="UniProtKB-SubCell"/>
</dbReference>
<evidence type="ECO:0000313" key="15">
    <source>
        <dbReference type="Proteomes" id="UP000247498"/>
    </source>
</evidence>
<dbReference type="InterPro" id="IPR004837">
    <property type="entry name" value="NaCa_Exmemb"/>
</dbReference>
<comment type="function">
    <text evidence="11">Vacuolar cation/proton exchanger (CAX). Translocates Ca(2+) and other metal ions into vacuoles using the proton gradient formed by H(+)-ATPase and H(+)-pyrophosphatase.</text>
</comment>
<evidence type="ECO:0000256" key="8">
    <source>
        <dbReference type="ARBA" id="ARBA00022989"/>
    </source>
</evidence>
<evidence type="ECO:0000313" key="14">
    <source>
        <dbReference type="EMBL" id="GBF93992.1"/>
    </source>
</evidence>
<dbReference type="OrthoDB" id="1699231at2759"/>
<keyword evidence="3 11" id="KW-0813">Transport</keyword>
<evidence type="ECO:0000256" key="11">
    <source>
        <dbReference type="RuleBase" id="RU365028"/>
    </source>
</evidence>
<keyword evidence="10 11" id="KW-0472">Membrane</keyword>
<dbReference type="InterPro" id="IPR004713">
    <property type="entry name" value="CaH_exchang"/>
</dbReference>
<dbReference type="GO" id="GO:0009705">
    <property type="term" value="C:plant-type vacuole membrane"/>
    <property type="evidence" value="ECO:0007669"/>
    <property type="project" value="TreeGrafter"/>
</dbReference>
<evidence type="ECO:0000259" key="13">
    <source>
        <dbReference type="Pfam" id="PF01699"/>
    </source>
</evidence>
<evidence type="ECO:0000256" key="9">
    <source>
        <dbReference type="ARBA" id="ARBA00023065"/>
    </source>
</evidence>
<feature type="transmembrane region" description="Helical" evidence="11">
    <location>
        <begin position="269"/>
        <end position="288"/>
    </location>
</feature>
<dbReference type="AlphaFoldDB" id="A0A2V0P502"/>
<comment type="similarity">
    <text evidence="2">Belongs to the Ca(2+):cation antiporter (CaCA) (TC 2.A.19) family. Cation/proton exchanger (CAX) subfamily.</text>
</comment>
<gene>
    <name evidence="14" type="ORF">Rsub_06241</name>
</gene>
<feature type="domain" description="Sodium/calcium exchanger membrane region" evidence="13">
    <location>
        <begin position="345"/>
        <end position="487"/>
    </location>
</feature>
<dbReference type="GO" id="GO:0006874">
    <property type="term" value="P:intracellular calcium ion homeostasis"/>
    <property type="evidence" value="ECO:0007669"/>
    <property type="project" value="TreeGrafter"/>
</dbReference>
<evidence type="ECO:0000256" key="12">
    <source>
        <dbReference type="SAM" id="MobiDB-lite"/>
    </source>
</evidence>
<dbReference type="InterPro" id="IPR004798">
    <property type="entry name" value="CAX-like"/>
</dbReference>
<keyword evidence="8 11" id="KW-1133">Transmembrane helix</keyword>
<feature type="transmembrane region" description="Helical" evidence="11">
    <location>
        <begin position="300"/>
        <end position="318"/>
    </location>
</feature>
<evidence type="ECO:0000256" key="10">
    <source>
        <dbReference type="ARBA" id="ARBA00023136"/>
    </source>
</evidence>
<dbReference type="InterPro" id="IPR044880">
    <property type="entry name" value="NCX_ion-bd_dom_sf"/>
</dbReference>
<feature type="transmembrane region" description="Helical" evidence="11">
    <location>
        <begin position="339"/>
        <end position="366"/>
    </location>
</feature>
<dbReference type="Proteomes" id="UP000247498">
    <property type="component" value="Unassembled WGS sequence"/>
</dbReference>
<dbReference type="InParanoid" id="A0A2V0P502"/>
<feature type="transmembrane region" description="Helical" evidence="11">
    <location>
        <begin position="196"/>
        <end position="215"/>
    </location>
</feature>
<proteinExistence type="inferred from homology"/>
<keyword evidence="11" id="KW-0926">Vacuole</keyword>
<protein>
    <recommendedName>
        <fullName evidence="11">Vacuolar cation/proton exchanger</fullName>
    </recommendedName>
</protein>
<keyword evidence="6 11" id="KW-0812">Transmembrane</keyword>
<dbReference type="PANTHER" id="PTHR31503">
    <property type="entry name" value="VACUOLAR CALCIUM ION TRANSPORTER"/>
    <property type="match status" value="1"/>
</dbReference>
<comment type="caution">
    <text evidence="14">The sequence shown here is derived from an EMBL/GenBank/DDBJ whole genome shotgun (WGS) entry which is preliminary data.</text>
</comment>
<keyword evidence="5 11" id="KW-0109">Calcium transport</keyword>
<name>A0A2V0P502_9CHLO</name>